<dbReference type="Proteomes" id="UP001159387">
    <property type="component" value="Unassembled WGS sequence"/>
</dbReference>
<feature type="coiled-coil region" evidence="1">
    <location>
        <begin position="61"/>
        <end position="88"/>
    </location>
</feature>
<dbReference type="Pfam" id="PF26643">
    <property type="entry name" value="Slr1339"/>
    <property type="match status" value="1"/>
</dbReference>
<evidence type="ECO:0000313" key="3">
    <source>
        <dbReference type="EMBL" id="MDH6061101.1"/>
    </source>
</evidence>
<accession>A0AA43GT46</accession>
<keyword evidence="1" id="KW-0175">Coiled coil</keyword>
<dbReference type="AlphaFoldDB" id="A0AA43GT46"/>
<dbReference type="NCBIfam" id="NF047397">
    <property type="entry name" value="slr1339_fam"/>
    <property type="match status" value="1"/>
</dbReference>
<organism evidence="3 4">
    <name type="scientific">Chrysosporum bergii ANA360D</name>
    <dbReference type="NCBI Taxonomy" id="617107"/>
    <lineage>
        <taxon>Bacteria</taxon>
        <taxon>Bacillati</taxon>
        <taxon>Cyanobacteriota</taxon>
        <taxon>Cyanophyceae</taxon>
        <taxon>Nostocales</taxon>
        <taxon>Nodulariaceae</taxon>
        <taxon>Chrysosporum</taxon>
    </lineage>
</organism>
<keyword evidence="4" id="KW-1185">Reference proteome</keyword>
<evidence type="ECO:0000313" key="4">
    <source>
        <dbReference type="Proteomes" id="UP001159387"/>
    </source>
</evidence>
<protein>
    <submittedName>
        <fullName evidence="3">Uncharacterized protein</fullName>
    </submittedName>
</protein>
<dbReference type="InterPro" id="IPR058106">
    <property type="entry name" value="Slr1339"/>
</dbReference>
<reference evidence="3 4" key="1">
    <citation type="journal article" date="2023" name="J. Phycol.">
        <title>Chrysosporum ovalisporum is synonymous with the true-branching cyanobacterium Umezakia natans (Nostocales/Aphanizomenonaceae).</title>
        <authorList>
            <person name="McGregor G.B."/>
            <person name="Sendall B.C."/>
            <person name="Niiyama Y."/>
            <person name="Tuji A."/>
            <person name="Willis A."/>
        </authorList>
    </citation>
    <scope>NUCLEOTIDE SEQUENCE [LARGE SCALE GENOMIC DNA]</scope>
    <source>
        <strain evidence="3 4">ANA360D</strain>
    </source>
</reference>
<feature type="region of interest" description="Disordered" evidence="2">
    <location>
        <begin position="14"/>
        <end position="39"/>
    </location>
</feature>
<proteinExistence type="predicted"/>
<dbReference type="EMBL" id="JANQDH010000078">
    <property type="protein sequence ID" value="MDH6061101.1"/>
    <property type="molecule type" value="Genomic_DNA"/>
</dbReference>
<sequence>MDSVDKLLEQIKAEYGQPQAAKTQPEKNAAKSFSPQPAKSSSIVDSLLAEVAADFAAQDEKEELRKQQKLEQERIRQAEIKAEQLKALKMQAEAWLKKLDPFSAEGLWFEKFAQTYPSKLDAAVEYLQSNQ</sequence>
<comment type="caution">
    <text evidence="3">The sequence shown here is derived from an EMBL/GenBank/DDBJ whole genome shotgun (WGS) entry which is preliminary data.</text>
</comment>
<gene>
    <name evidence="3" type="ORF">NWP17_11735</name>
</gene>
<dbReference type="RefSeq" id="WP_280655088.1">
    <property type="nucleotide sequence ID" value="NZ_JANQDH010000078.1"/>
</dbReference>
<evidence type="ECO:0000256" key="1">
    <source>
        <dbReference type="SAM" id="Coils"/>
    </source>
</evidence>
<name>A0AA43GT46_9CYAN</name>
<evidence type="ECO:0000256" key="2">
    <source>
        <dbReference type="SAM" id="MobiDB-lite"/>
    </source>
</evidence>